<comment type="similarity">
    <text evidence="1">Belongs to the peptidase S28 family.</text>
</comment>
<dbReference type="InterPro" id="IPR029058">
    <property type="entry name" value="AB_hydrolase_fold"/>
</dbReference>
<keyword evidence="2" id="KW-0645">Protease</keyword>
<proteinExistence type="inferred from homology"/>
<evidence type="ECO:0000313" key="7">
    <source>
        <dbReference type="EMBL" id="KAG2531361.1"/>
    </source>
</evidence>
<evidence type="ECO:0000256" key="1">
    <source>
        <dbReference type="ARBA" id="ARBA00011079"/>
    </source>
</evidence>
<dbReference type="EMBL" id="JPWV03000011">
    <property type="protein sequence ID" value="KAG2531361.1"/>
    <property type="molecule type" value="Genomic_DNA"/>
</dbReference>
<keyword evidence="5" id="KW-0325">Glycoprotein</keyword>
<dbReference type="Gene3D" id="3.40.50.1820">
    <property type="entry name" value="alpha/beta hydrolase"/>
    <property type="match status" value="2"/>
</dbReference>
<dbReference type="GO" id="GO:0070008">
    <property type="term" value="F:serine-type exopeptidase activity"/>
    <property type="evidence" value="ECO:0007669"/>
    <property type="project" value="InterPro"/>
</dbReference>
<evidence type="ECO:0000313" key="8">
    <source>
        <dbReference type="Proteomes" id="UP000785171"/>
    </source>
</evidence>
<dbReference type="Proteomes" id="UP000785171">
    <property type="component" value="Unassembled WGS sequence"/>
</dbReference>
<organism evidence="7 8">
    <name type="scientific">Phytophthora kernoviae</name>
    <dbReference type="NCBI Taxonomy" id="325452"/>
    <lineage>
        <taxon>Eukaryota</taxon>
        <taxon>Sar</taxon>
        <taxon>Stramenopiles</taxon>
        <taxon>Oomycota</taxon>
        <taxon>Peronosporomycetes</taxon>
        <taxon>Peronosporales</taxon>
        <taxon>Peronosporaceae</taxon>
        <taxon>Phytophthora</taxon>
    </lineage>
</organism>
<feature type="compositionally biased region" description="Polar residues" evidence="6">
    <location>
        <begin position="9"/>
        <end position="20"/>
    </location>
</feature>
<dbReference type="InterPro" id="IPR008758">
    <property type="entry name" value="Peptidase_S28"/>
</dbReference>
<sequence length="1091" mass="121535">MMEEKTPMLASSPSHRGNTQNSRMQLLLATVGLLAVPVILLANTYNKSNTVSNAVTSSATNNLVNNHKLQTENLDGTPTDLLSQCEEKFFTQTLDHFDVGAPTYQERYFVCDQHFRQGGVMFFYVGNEANVELYLNHTGLMWENAEEFGAMLVFAEHRYFGKSVPFGKEVTKHMQYLSTEQAIADYAVLITYLKGEYKRDVPVIGFGGSYGGMLGSWFRMKYPHIIDGVIAGSAPILSFLGDEVPLDKGSFERIVTFDASEEAGSSLNCVPNIRRTWSVMRKLGASEQGRQQLKSALSLCDSVKIKSEEDINGVMDWAKGAYDYMGMGNYPYPSSYIMNGVSVLPAYPVRAACSYVANEFKADDDIGLLTAFSKSLGVYYNSTQDQQCFELSASNNESALDADFWDYIFCAEIYQPQAVDGVNDMFWPVPWNFTADNEHCKAGWGIELRPLWATTQYGGRKALKVASNIVFSNGNYDPWSGTGVLQNYSDSVVALTVEGGAHHLDLMFSNDLDTPSVLAVREAEKEHMHKWAREFYEHKAAVAKKKMSEEEKSPIMINVGGGASSRITYRDYSSPGKIVLLIGAVVTLALLLFNRQDVLAPTFGTSPKGIATYTSNADGTPTDLLSQCEEKFFTQTLDHFDVGAPTYQERYFVCDQHFRQGGVMFFYVGNEANVELYLNHTGLMWENAEEFGAMLVFVEHRYFGKSVPFGKEVTKHMQYLSTEQAIADYAVLITYLKGEYKRDVPVIGFGGSYGGMLGSWFRMKYPHIIDGVIAGSAPILSYFGDEVAHDLGGYSQVTTFDASPEAGSAENCVPNIRRVWPTMIELGKTHNGRRKLKEALALCEDTPLNTEADVEAIMSWAKDAFDSMAMGNYPYPSSYIMNGVSVLPAYPMRVACSHVQDTFPATEDGELTLLQAFSKAIGVYYNSSHDQECYELSAPSTEDAVDSNFWDYIYCAELYGPTTTDGVKDMFWNAPWNFTADNASCHEEWGIDARIAWPTIHYGGRRFLEVASNLVFSNGNYDPCSATGVLRSYSSSVVAVHIEGGAHHLDLMFRNALDPEPLKAARAIEKQHMHKWTREFYEHKASLAERS</sequence>
<gene>
    <name evidence="7" type="ORF">JM16_001080</name>
</gene>
<dbReference type="PANTHER" id="PTHR11010">
    <property type="entry name" value="PROTEASE S28 PRO-X CARBOXYPEPTIDASE-RELATED"/>
    <property type="match status" value="1"/>
</dbReference>
<dbReference type="GO" id="GO:0008239">
    <property type="term" value="F:dipeptidyl-peptidase activity"/>
    <property type="evidence" value="ECO:0007669"/>
    <property type="project" value="TreeGrafter"/>
</dbReference>
<dbReference type="AlphaFoldDB" id="A0A8T0M9X9"/>
<evidence type="ECO:0000256" key="2">
    <source>
        <dbReference type="ARBA" id="ARBA00022670"/>
    </source>
</evidence>
<dbReference type="FunFam" id="3.40.50.1820:FF:000839">
    <property type="entry name" value="Serine carboxypeptidase S28 family protein"/>
    <property type="match status" value="2"/>
</dbReference>
<dbReference type="InterPro" id="IPR042269">
    <property type="entry name" value="Ser_carbopepase_S28_SKS"/>
</dbReference>
<evidence type="ECO:0000256" key="5">
    <source>
        <dbReference type="ARBA" id="ARBA00023180"/>
    </source>
</evidence>
<dbReference type="GO" id="GO:0006508">
    <property type="term" value="P:proteolysis"/>
    <property type="evidence" value="ECO:0007669"/>
    <property type="project" value="UniProtKB-KW"/>
</dbReference>
<protein>
    <submittedName>
        <fullName evidence="7">Uncharacterized protein</fullName>
    </submittedName>
</protein>
<evidence type="ECO:0000256" key="6">
    <source>
        <dbReference type="SAM" id="MobiDB-lite"/>
    </source>
</evidence>
<name>A0A8T0M9X9_9STRA</name>
<evidence type="ECO:0000256" key="3">
    <source>
        <dbReference type="ARBA" id="ARBA00022729"/>
    </source>
</evidence>
<reference evidence="7" key="1">
    <citation type="journal article" date="2015" name="Genom Data">
        <title>Genome sequences of six Phytophthora species associated with forests in New Zealand.</title>
        <authorList>
            <person name="Studholme D.J."/>
            <person name="McDougal R.L."/>
            <person name="Sambles C."/>
            <person name="Hansen E."/>
            <person name="Hardy G."/>
            <person name="Grant M."/>
            <person name="Ganley R.J."/>
            <person name="Williams N.M."/>
        </authorList>
    </citation>
    <scope>NUCLEOTIDE SEQUENCE</scope>
    <source>
        <strain evidence="7">NZFS 2646</strain>
    </source>
</reference>
<reference evidence="7" key="2">
    <citation type="submission" date="2020-06" db="EMBL/GenBank/DDBJ databases">
        <authorList>
            <person name="Studholme D.J."/>
        </authorList>
    </citation>
    <scope>NUCLEOTIDE SEQUENCE</scope>
    <source>
        <strain evidence="7">NZFS 2646</strain>
    </source>
</reference>
<dbReference type="Gene3D" id="1.20.120.980">
    <property type="entry name" value="Serine carboxypeptidase S28, SKS domain"/>
    <property type="match status" value="2"/>
</dbReference>
<evidence type="ECO:0000256" key="4">
    <source>
        <dbReference type="ARBA" id="ARBA00022801"/>
    </source>
</evidence>
<keyword evidence="3" id="KW-0732">Signal</keyword>
<dbReference type="Pfam" id="PF05577">
    <property type="entry name" value="Peptidase_S28"/>
    <property type="match status" value="2"/>
</dbReference>
<dbReference type="PANTHER" id="PTHR11010:SF38">
    <property type="entry name" value="LYSOSOMAL PRO-X CARBOXYPEPTIDASE"/>
    <property type="match status" value="1"/>
</dbReference>
<keyword evidence="4" id="KW-0378">Hydrolase</keyword>
<dbReference type="SUPFAM" id="SSF53474">
    <property type="entry name" value="alpha/beta-Hydrolases"/>
    <property type="match status" value="2"/>
</dbReference>
<comment type="caution">
    <text evidence="7">The sequence shown here is derived from an EMBL/GenBank/DDBJ whole genome shotgun (WGS) entry which is preliminary data.</text>
</comment>
<feature type="region of interest" description="Disordered" evidence="6">
    <location>
        <begin position="1"/>
        <end position="20"/>
    </location>
</feature>
<accession>A0A8T0M9X9</accession>